<evidence type="ECO:0000313" key="1">
    <source>
        <dbReference type="EMBL" id="RPE05359.1"/>
    </source>
</evidence>
<gene>
    <name evidence="1" type="ORF">EGT74_23510</name>
</gene>
<comment type="caution">
    <text evidence="1">The sequence shown here is derived from an EMBL/GenBank/DDBJ whole genome shotgun (WGS) entry which is preliminary data.</text>
</comment>
<reference evidence="1 2" key="1">
    <citation type="submission" date="2018-11" db="EMBL/GenBank/DDBJ databases">
        <title>Chitinophaga lutea sp.nov., isolate from arsenic contaminated soil.</title>
        <authorList>
            <person name="Zong Y."/>
        </authorList>
    </citation>
    <scope>NUCLEOTIDE SEQUENCE [LARGE SCALE GENOMIC DNA]</scope>
    <source>
        <strain evidence="1 2">ZY74</strain>
    </source>
</reference>
<proteinExistence type="predicted"/>
<dbReference type="Proteomes" id="UP000278351">
    <property type="component" value="Unassembled WGS sequence"/>
</dbReference>
<dbReference type="EMBL" id="RPDH01000003">
    <property type="protein sequence ID" value="RPE05359.1"/>
    <property type="molecule type" value="Genomic_DNA"/>
</dbReference>
<evidence type="ECO:0000313" key="2">
    <source>
        <dbReference type="Proteomes" id="UP000278351"/>
    </source>
</evidence>
<dbReference type="AlphaFoldDB" id="A0A3N4PFR9"/>
<keyword evidence="2" id="KW-1185">Reference proteome</keyword>
<protein>
    <submittedName>
        <fullName evidence="1">Uncharacterized protein</fullName>
    </submittedName>
</protein>
<accession>A0A3N4PFR9</accession>
<name>A0A3N4PFR9_9BACT</name>
<sequence length="65" mass="7021">MTSLGSLVPVFPAIPIPQELLPDPDGKIVAKNINVTAFDQTIGDVVTGSKFHNHILIRMMKHSGL</sequence>
<organism evidence="1 2">
    <name type="scientific">Chitinophaga lutea</name>
    <dbReference type="NCBI Taxonomy" id="2488634"/>
    <lineage>
        <taxon>Bacteria</taxon>
        <taxon>Pseudomonadati</taxon>
        <taxon>Bacteroidota</taxon>
        <taxon>Chitinophagia</taxon>
        <taxon>Chitinophagales</taxon>
        <taxon>Chitinophagaceae</taxon>
        <taxon>Chitinophaga</taxon>
    </lineage>
</organism>